<keyword evidence="6" id="KW-1185">Reference proteome</keyword>
<reference evidence="5 6" key="1">
    <citation type="submission" date="2020-08" db="EMBL/GenBank/DDBJ databases">
        <title>Genomic Encyclopedia of Type Strains, Phase IV (KMG-IV): sequencing the most valuable type-strain genomes for metagenomic binning, comparative biology and taxonomic classification.</title>
        <authorList>
            <person name="Goeker M."/>
        </authorList>
    </citation>
    <scope>NUCLEOTIDE SEQUENCE [LARGE SCALE GENOMIC DNA]</scope>
    <source>
        <strain evidence="5 6">DSM 14925</strain>
    </source>
</reference>
<dbReference type="Pfam" id="PF01638">
    <property type="entry name" value="HxlR"/>
    <property type="match status" value="1"/>
</dbReference>
<evidence type="ECO:0000259" key="4">
    <source>
        <dbReference type="PROSITE" id="PS51118"/>
    </source>
</evidence>
<dbReference type="EMBL" id="JACHHV010000001">
    <property type="protein sequence ID" value="MBB5887198.1"/>
    <property type="molecule type" value="Genomic_DNA"/>
</dbReference>
<evidence type="ECO:0000313" key="5">
    <source>
        <dbReference type="EMBL" id="MBB5887198.1"/>
    </source>
</evidence>
<keyword evidence="1" id="KW-0805">Transcription regulation</keyword>
<proteinExistence type="predicted"/>
<evidence type="ECO:0000313" key="6">
    <source>
        <dbReference type="Proteomes" id="UP000562464"/>
    </source>
</evidence>
<dbReference type="Proteomes" id="UP000562464">
    <property type="component" value="Unassembled WGS sequence"/>
</dbReference>
<keyword evidence="3" id="KW-0804">Transcription</keyword>
<organism evidence="5 6">
    <name type="scientific">Lactovum miscens</name>
    <dbReference type="NCBI Taxonomy" id="190387"/>
    <lineage>
        <taxon>Bacteria</taxon>
        <taxon>Bacillati</taxon>
        <taxon>Bacillota</taxon>
        <taxon>Bacilli</taxon>
        <taxon>Lactobacillales</taxon>
        <taxon>Streptococcaceae</taxon>
        <taxon>Lactovum</taxon>
    </lineage>
</organism>
<dbReference type="GO" id="GO:0003677">
    <property type="term" value="F:DNA binding"/>
    <property type="evidence" value="ECO:0007669"/>
    <property type="project" value="UniProtKB-KW"/>
</dbReference>
<dbReference type="PANTHER" id="PTHR33204">
    <property type="entry name" value="TRANSCRIPTIONAL REGULATOR, MARR FAMILY"/>
    <property type="match status" value="1"/>
</dbReference>
<evidence type="ECO:0000256" key="3">
    <source>
        <dbReference type="ARBA" id="ARBA00023163"/>
    </source>
</evidence>
<dbReference type="InterPro" id="IPR036388">
    <property type="entry name" value="WH-like_DNA-bd_sf"/>
</dbReference>
<keyword evidence="2 5" id="KW-0238">DNA-binding</keyword>
<evidence type="ECO:0000256" key="2">
    <source>
        <dbReference type="ARBA" id="ARBA00023125"/>
    </source>
</evidence>
<dbReference type="InterPro" id="IPR036390">
    <property type="entry name" value="WH_DNA-bd_sf"/>
</dbReference>
<dbReference type="AlphaFoldDB" id="A0A841C622"/>
<sequence>MTDLIRQESLNRISKGDFGCFKELTLAMFSGKWKINILYHLYHDGDYHFNNLTRLLPRASRKMLAQQLNELREDGLISKKYLKNNNIIYTVYSLTPLGKSLIPILDMMYDWGKNRVSDLKLDTTCFQLSNKDL</sequence>
<feature type="domain" description="HTH hxlR-type" evidence="4">
    <location>
        <begin position="20"/>
        <end position="120"/>
    </location>
</feature>
<comment type="caution">
    <text evidence="5">The sequence shown here is derived from an EMBL/GenBank/DDBJ whole genome shotgun (WGS) entry which is preliminary data.</text>
</comment>
<dbReference type="Gene3D" id="1.10.10.10">
    <property type="entry name" value="Winged helix-like DNA-binding domain superfamily/Winged helix DNA-binding domain"/>
    <property type="match status" value="1"/>
</dbReference>
<dbReference type="InterPro" id="IPR002577">
    <property type="entry name" value="HTH_HxlR"/>
</dbReference>
<name>A0A841C622_9LACT</name>
<evidence type="ECO:0000256" key="1">
    <source>
        <dbReference type="ARBA" id="ARBA00023015"/>
    </source>
</evidence>
<protein>
    <submittedName>
        <fullName evidence="5">DNA-binding HxlR family transcriptional regulator</fullName>
    </submittedName>
</protein>
<gene>
    <name evidence="5" type="ORF">HNQ37_000066</name>
</gene>
<dbReference type="RefSeq" id="WP_183538144.1">
    <property type="nucleotide sequence ID" value="NZ_JACHHV010000001.1"/>
</dbReference>
<dbReference type="PROSITE" id="PS51118">
    <property type="entry name" value="HTH_HXLR"/>
    <property type="match status" value="1"/>
</dbReference>
<dbReference type="SUPFAM" id="SSF46785">
    <property type="entry name" value="Winged helix' DNA-binding domain"/>
    <property type="match status" value="1"/>
</dbReference>
<accession>A0A841C622</accession>
<dbReference type="PANTHER" id="PTHR33204:SF38">
    <property type="entry name" value="HTH-TYPE TRANSCRIPTIONAL ACTIVATOR HXLR"/>
    <property type="match status" value="1"/>
</dbReference>